<dbReference type="Gene3D" id="3.60.21.10">
    <property type="match status" value="1"/>
</dbReference>
<evidence type="ECO:0000259" key="8">
    <source>
        <dbReference type="Pfam" id="PF00149"/>
    </source>
</evidence>
<dbReference type="InterPro" id="IPR029052">
    <property type="entry name" value="Metallo-depent_PP-like"/>
</dbReference>
<feature type="domain" description="Nuclease SbcCD subunit D C-terminal" evidence="9">
    <location>
        <begin position="263"/>
        <end position="350"/>
    </location>
</feature>
<dbReference type="InterPro" id="IPR004843">
    <property type="entry name" value="Calcineurin-like_PHP"/>
</dbReference>
<keyword evidence="7" id="KW-0233">DNA recombination</keyword>
<keyword evidence="7" id="KW-0255">Endonuclease</keyword>
<evidence type="ECO:0000256" key="4">
    <source>
        <dbReference type="ARBA" id="ARBA00022722"/>
    </source>
</evidence>
<organism evidence="10 11">
    <name type="scientific">Eubacterium ventriosum</name>
    <dbReference type="NCBI Taxonomy" id="39496"/>
    <lineage>
        <taxon>Bacteria</taxon>
        <taxon>Bacillati</taxon>
        <taxon>Bacillota</taxon>
        <taxon>Clostridia</taxon>
        <taxon>Eubacteriales</taxon>
        <taxon>Eubacteriaceae</taxon>
        <taxon>Eubacterium</taxon>
    </lineage>
</organism>
<dbReference type="CDD" id="cd00840">
    <property type="entry name" value="MPP_Mre11_N"/>
    <property type="match status" value="1"/>
</dbReference>
<keyword evidence="6 7" id="KW-0269">Exonuclease</keyword>
<evidence type="ECO:0000256" key="6">
    <source>
        <dbReference type="ARBA" id="ARBA00022839"/>
    </source>
</evidence>
<dbReference type="InterPro" id="IPR041796">
    <property type="entry name" value="Mre11_N"/>
</dbReference>
<comment type="caution">
    <text evidence="10">The sequence shown here is derived from an EMBL/GenBank/DDBJ whole genome shotgun (WGS) entry which is preliminary data.</text>
</comment>
<proteinExistence type="inferred from homology"/>
<protein>
    <recommendedName>
        <fullName evidence="3 7">Nuclease SbcCD subunit D</fullName>
    </recommendedName>
</protein>
<dbReference type="RefSeq" id="WP_117970561.1">
    <property type="nucleotide sequence ID" value="NZ_CAUBDO010000019.1"/>
</dbReference>
<keyword evidence="11" id="KW-1185">Reference proteome</keyword>
<dbReference type="AlphaFoldDB" id="A0A413R7Y0"/>
<evidence type="ECO:0000259" key="9">
    <source>
        <dbReference type="Pfam" id="PF12320"/>
    </source>
</evidence>
<dbReference type="SUPFAM" id="SSF56300">
    <property type="entry name" value="Metallo-dependent phosphatases"/>
    <property type="match status" value="1"/>
</dbReference>
<dbReference type="GO" id="GO:0008408">
    <property type="term" value="F:3'-5' exonuclease activity"/>
    <property type="evidence" value="ECO:0007669"/>
    <property type="project" value="InterPro"/>
</dbReference>
<gene>
    <name evidence="7" type="primary">sbcD</name>
    <name evidence="10" type="ORF">DW944_06970</name>
</gene>
<name>A0A413R7Y0_9FIRM</name>
<evidence type="ECO:0000313" key="10">
    <source>
        <dbReference type="EMBL" id="RHA18265.1"/>
    </source>
</evidence>
<dbReference type="GO" id="GO:0006260">
    <property type="term" value="P:DNA replication"/>
    <property type="evidence" value="ECO:0007669"/>
    <property type="project" value="UniProtKB-KW"/>
</dbReference>
<dbReference type="PANTHER" id="PTHR30337">
    <property type="entry name" value="COMPONENT OF ATP-DEPENDENT DSDNA EXONUCLEASE"/>
    <property type="match status" value="1"/>
</dbReference>
<dbReference type="PANTHER" id="PTHR30337:SF0">
    <property type="entry name" value="NUCLEASE SBCCD SUBUNIT D"/>
    <property type="match status" value="1"/>
</dbReference>
<reference evidence="10 11" key="1">
    <citation type="submission" date="2018-08" db="EMBL/GenBank/DDBJ databases">
        <title>A genome reference for cultivated species of the human gut microbiota.</title>
        <authorList>
            <person name="Zou Y."/>
            <person name="Xue W."/>
            <person name="Luo G."/>
        </authorList>
    </citation>
    <scope>NUCLEOTIDE SEQUENCE [LARGE SCALE GENOMIC DNA]</scope>
    <source>
        <strain evidence="10 11">AM44-11BH</strain>
    </source>
</reference>
<dbReference type="Proteomes" id="UP000284779">
    <property type="component" value="Unassembled WGS sequence"/>
</dbReference>
<keyword evidence="4 7" id="KW-0540">Nuclease</keyword>
<evidence type="ECO:0000313" key="11">
    <source>
        <dbReference type="Proteomes" id="UP000284779"/>
    </source>
</evidence>
<accession>A0A413R7Y0</accession>
<dbReference type="Pfam" id="PF00149">
    <property type="entry name" value="Metallophos"/>
    <property type="match status" value="1"/>
</dbReference>
<evidence type="ECO:0000256" key="2">
    <source>
        <dbReference type="ARBA" id="ARBA00011322"/>
    </source>
</evidence>
<dbReference type="GO" id="GO:0006310">
    <property type="term" value="P:DNA recombination"/>
    <property type="evidence" value="ECO:0007669"/>
    <property type="project" value="UniProtKB-KW"/>
</dbReference>
<dbReference type="InterPro" id="IPR050535">
    <property type="entry name" value="DNA_Repair-Maintenance_Comp"/>
</dbReference>
<feature type="domain" description="Calcineurin-like phosphoesterase" evidence="8">
    <location>
        <begin position="1"/>
        <end position="213"/>
    </location>
</feature>
<dbReference type="EMBL" id="QSFD01000006">
    <property type="protein sequence ID" value="RHA18265.1"/>
    <property type="molecule type" value="Genomic_DNA"/>
</dbReference>
<evidence type="ECO:0000256" key="1">
    <source>
        <dbReference type="ARBA" id="ARBA00010555"/>
    </source>
</evidence>
<sequence>MRFLHLADLHIGKRVNEFSMIEDQRYILNQILDIVKEQEVQCVLIAGDIYDKAVPSAEAVLLLDQFISRLAEMNVKVVAISGNHDSPERIGFGAEIMSTSGVYMSHPFNGNVEKVTLEDECGPINIYMLPFIKPAVVRPFFQEEDVSSYDRAMEIVINSISINKDERNVLLVHQFVKGGSICESEEVSIGGVDQVSADYFENFDYVGLGHLHGPQTIGRETVRYAGTPLKYSFSEVNHKKSALIFDLKEKGNIEITKIPFKPIRDMKEIKGTYDQITARDFYKDMNTQDYYHITLTDEEDVPEAIGKLRTIYPNIMRLDYDNTRTRTNNAVTEIENIELKSPLELFKEFYVIRNNQDMSPEQEKLVMDLIEKIWEDA</sequence>
<comment type="subunit">
    <text evidence="2 7">Heterodimer of SbcC and SbcD.</text>
</comment>
<evidence type="ECO:0000256" key="5">
    <source>
        <dbReference type="ARBA" id="ARBA00022801"/>
    </source>
</evidence>
<keyword evidence="7" id="KW-0235">DNA replication</keyword>
<dbReference type="InterPro" id="IPR004593">
    <property type="entry name" value="SbcD"/>
</dbReference>
<comment type="similarity">
    <text evidence="1 7">Belongs to the SbcD family.</text>
</comment>
<evidence type="ECO:0000256" key="7">
    <source>
        <dbReference type="RuleBase" id="RU363069"/>
    </source>
</evidence>
<dbReference type="InterPro" id="IPR026843">
    <property type="entry name" value="SbcD_C"/>
</dbReference>
<keyword evidence="5 7" id="KW-0378">Hydrolase</keyword>
<dbReference type="NCBIfam" id="TIGR00619">
    <property type="entry name" value="sbcd"/>
    <property type="match status" value="1"/>
</dbReference>
<evidence type="ECO:0000256" key="3">
    <source>
        <dbReference type="ARBA" id="ARBA00013365"/>
    </source>
</evidence>
<dbReference type="Pfam" id="PF12320">
    <property type="entry name" value="SbcD_C"/>
    <property type="match status" value="1"/>
</dbReference>
<dbReference type="GO" id="GO:0004519">
    <property type="term" value="F:endonuclease activity"/>
    <property type="evidence" value="ECO:0007669"/>
    <property type="project" value="UniProtKB-KW"/>
</dbReference>
<comment type="function">
    <text evidence="7">SbcCD cleaves DNA hairpin structures. These structures can inhibit DNA replication and are intermediates in certain DNA recombination reactions. The complex acts as a 3'-&gt;5' double strand exonuclease that can open hairpins. It also has a 5' single-strand endonuclease activity.</text>
</comment>